<keyword evidence="2" id="KW-1185">Reference proteome</keyword>
<protein>
    <recommendedName>
        <fullName evidence="3">DUF4867 domain-containing protein</fullName>
    </recommendedName>
</protein>
<proteinExistence type="predicted"/>
<accession>A0A316A9E7</accession>
<organism evidence="1 2">
    <name type="scientific">Faecalicatena contorta</name>
    <dbReference type="NCBI Taxonomy" id="39482"/>
    <lineage>
        <taxon>Bacteria</taxon>
        <taxon>Bacillati</taxon>
        <taxon>Bacillota</taxon>
        <taxon>Clostridia</taxon>
        <taxon>Lachnospirales</taxon>
        <taxon>Lachnospiraceae</taxon>
        <taxon>Faecalicatena</taxon>
    </lineage>
</organism>
<dbReference type="InterPro" id="IPR032358">
    <property type="entry name" value="DUF4867"/>
</dbReference>
<dbReference type="OrthoDB" id="358393at2"/>
<gene>
    <name evidence="1" type="ORF">SAMN05216529_12920</name>
</gene>
<name>A0A316A9E7_9FIRM</name>
<sequence>MLLDVLKTRNPHIQIQELSSPAFQKYGKILSGFDFVPCIEVMKKREIPAEGNCYVACDDEMMATSTAAELSSRFYGHTDIQIGYCNGNSDKLNALEYHKCSEIDLAVTDLVLLLSDVRSIQNNTLHSSKVEAFYVPAGTACELYGTTLHFAPCKVCDAGYKSIIVLIKGTNSALSPLPAPGCEEDELLWMQNKWLIAHPDSIPASKGACAGIQGANIPIFY</sequence>
<dbReference type="AlphaFoldDB" id="A0A316A9E7"/>
<evidence type="ECO:0000313" key="1">
    <source>
        <dbReference type="EMBL" id="SUQ16406.1"/>
    </source>
</evidence>
<dbReference type="Proteomes" id="UP000254051">
    <property type="component" value="Unassembled WGS sequence"/>
</dbReference>
<evidence type="ECO:0008006" key="3">
    <source>
        <dbReference type="Google" id="ProtNLM"/>
    </source>
</evidence>
<evidence type="ECO:0000313" key="2">
    <source>
        <dbReference type="Proteomes" id="UP000254051"/>
    </source>
</evidence>
<dbReference type="RefSeq" id="WP_109714794.1">
    <property type="nucleotide sequence ID" value="NZ_QGDS01000029.1"/>
</dbReference>
<dbReference type="EMBL" id="UHJJ01000029">
    <property type="protein sequence ID" value="SUQ16406.1"/>
    <property type="molecule type" value="Genomic_DNA"/>
</dbReference>
<dbReference type="Pfam" id="PF16161">
    <property type="entry name" value="DUF4867"/>
    <property type="match status" value="1"/>
</dbReference>
<reference evidence="2" key="1">
    <citation type="submission" date="2017-07" db="EMBL/GenBank/DDBJ databases">
        <authorList>
            <person name="Varghese N."/>
            <person name="Submissions S."/>
        </authorList>
    </citation>
    <scope>NUCLEOTIDE SEQUENCE [LARGE SCALE GENOMIC DNA]</scope>
    <source>
        <strain evidence="2">NLAE-zl-C134</strain>
    </source>
</reference>